<dbReference type="PIRSF" id="PIRSF016184">
    <property type="entry name" value="PhzC_PhzF"/>
    <property type="match status" value="1"/>
</dbReference>
<dbReference type="Proteomes" id="UP000677913">
    <property type="component" value="Unassembled WGS sequence"/>
</dbReference>
<accession>A0A8J8BB40</accession>
<evidence type="ECO:0000313" key="1">
    <source>
        <dbReference type="EMBL" id="MBS2962050.1"/>
    </source>
</evidence>
<comment type="caution">
    <text evidence="1">The sequence shown here is derived from an EMBL/GenBank/DDBJ whole genome shotgun (WGS) entry which is preliminary data.</text>
</comment>
<proteinExistence type="predicted"/>
<dbReference type="InterPro" id="IPR003719">
    <property type="entry name" value="Phenazine_PhzF-like"/>
</dbReference>
<dbReference type="SUPFAM" id="SSF54506">
    <property type="entry name" value="Diaminopimelate epimerase-like"/>
    <property type="match status" value="1"/>
</dbReference>
<organism evidence="1 2">
    <name type="scientific">Actinocrinis puniceicyclus</name>
    <dbReference type="NCBI Taxonomy" id="977794"/>
    <lineage>
        <taxon>Bacteria</taxon>
        <taxon>Bacillati</taxon>
        <taxon>Actinomycetota</taxon>
        <taxon>Actinomycetes</taxon>
        <taxon>Catenulisporales</taxon>
        <taxon>Actinospicaceae</taxon>
        <taxon>Actinocrinis</taxon>
    </lineage>
</organism>
<sequence length="277" mass="29177">MTGTVQPLWWGRVFTAEGRGGNHTAVLPPGPAGAPHADRAAIAAALNVPDTGFVLDDASGRILMRTFSPVEELAQCVQTSLAAVVALDLPEGVAHPVRHVEGEELHVYREGQVCWARQEADSPARLEEARWPEFVHADPDPHRPPVIVRQARSRVHLGCADAGQLDALQIDPADVLALCAASGTNGLVLAAPLTAGVLRVRVFTTSLAGTEDSATGGAVLDVGRLEARHGVRGDLLAIQGPDAPQQRSHLHLRVAGPHTVELGGRVLTLARGTLELP</sequence>
<evidence type="ECO:0000313" key="2">
    <source>
        <dbReference type="Proteomes" id="UP000677913"/>
    </source>
</evidence>
<protein>
    <submittedName>
        <fullName evidence="1">PhzF family phenazine biosynthesis protein</fullName>
    </submittedName>
</protein>
<name>A0A8J8BB40_9ACTN</name>
<dbReference type="Pfam" id="PF02567">
    <property type="entry name" value="PhzC-PhzF"/>
    <property type="match status" value="1"/>
</dbReference>
<dbReference type="RefSeq" id="WP_211464314.1">
    <property type="nucleotide sequence ID" value="NZ_JAGSXH010000006.1"/>
</dbReference>
<dbReference type="GO" id="GO:0003824">
    <property type="term" value="F:catalytic activity"/>
    <property type="evidence" value="ECO:0007669"/>
    <property type="project" value="InterPro"/>
</dbReference>
<reference evidence="1" key="1">
    <citation type="submission" date="2021-04" db="EMBL/GenBank/DDBJ databases">
        <title>Genome based classification of Actinospica acidithermotolerans sp. nov., an actinobacterium isolated from an Indonesian hot spring.</title>
        <authorList>
            <person name="Kusuma A.B."/>
            <person name="Putra K.E."/>
            <person name="Nafisah S."/>
            <person name="Loh J."/>
            <person name="Nouioui I."/>
            <person name="Goodfellow M."/>
        </authorList>
    </citation>
    <scope>NUCLEOTIDE SEQUENCE</scope>
    <source>
        <strain evidence="1">DSM 45618</strain>
    </source>
</reference>
<dbReference type="AlphaFoldDB" id="A0A8J8BB40"/>
<dbReference type="Gene3D" id="3.10.310.10">
    <property type="entry name" value="Diaminopimelate Epimerase, Chain A, domain 1"/>
    <property type="match status" value="2"/>
</dbReference>
<gene>
    <name evidence="1" type="ORF">KGA66_03250</name>
</gene>
<dbReference type="EMBL" id="JAGSXH010000006">
    <property type="protein sequence ID" value="MBS2962050.1"/>
    <property type="molecule type" value="Genomic_DNA"/>
</dbReference>
<keyword evidence="2" id="KW-1185">Reference proteome</keyword>